<evidence type="ECO:0000313" key="1">
    <source>
        <dbReference type="EMBL" id="KAK1656126.1"/>
    </source>
</evidence>
<evidence type="ECO:0000313" key="2">
    <source>
        <dbReference type="Proteomes" id="UP001243989"/>
    </source>
</evidence>
<dbReference type="Proteomes" id="UP001243989">
    <property type="component" value="Unassembled WGS sequence"/>
</dbReference>
<reference evidence="1" key="1">
    <citation type="submission" date="2021-06" db="EMBL/GenBank/DDBJ databases">
        <title>Comparative genomics, transcriptomics and evolutionary studies reveal genomic signatures of adaptation to plant cell wall in hemibiotrophic fungi.</title>
        <authorList>
            <consortium name="DOE Joint Genome Institute"/>
            <person name="Baroncelli R."/>
            <person name="Diaz J.F."/>
            <person name="Benocci T."/>
            <person name="Peng M."/>
            <person name="Battaglia E."/>
            <person name="Haridas S."/>
            <person name="Andreopoulos W."/>
            <person name="Labutti K."/>
            <person name="Pangilinan J."/>
            <person name="Floch G.L."/>
            <person name="Makela M.R."/>
            <person name="Henrissat B."/>
            <person name="Grigoriev I.V."/>
            <person name="Crouch J.A."/>
            <person name="De Vries R.P."/>
            <person name="Sukno S.A."/>
            <person name="Thon M.R."/>
        </authorList>
    </citation>
    <scope>NUCLEOTIDE SEQUENCE</scope>
    <source>
        <strain evidence="1">CBS 102054</strain>
    </source>
</reference>
<dbReference type="GeneID" id="85466851"/>
<proteinExistence type="predicted"/>
<dbReference type="EMBL" id="JAHMHQ010000001">
    <property type="protein sequence ID" value="KAK1656126.1"/>
    <property type="molecule type" value="Genomic_DNA"/>
</dbReference>
<comment type="caution">
    <text evidence="1">The sequence shown here is derived from an EMBL/GenBank/DDBJ whole genome shotgun (WGS) entry which is preliminary data.</text>
</comment>
<name>A0AAJ0A6S6_9PEZI</name>
<keyword evidence="2" id="KW-1185">Reference proteome</keyword>
<gene>
    <name evidence="1" type="ORF">BDP81DRAFT_15866</name>
</gene>
<accession>A0AAJ0A6S6</accession>
<organism evidence="1 2">
    <name type="scientific">Colletotrichum phormii</name>
    <dbReference type="NCBI Taxonomy" id="359342"/>
    <lineage>
        <taxon>Eukaryota</taxon>
        <taxon>Fungi</taxon>
        <taxon>Dikarya</taxon>
        <taxon>Ascomycota</taxon>
        <taxon>Pezizomycotina</taxon>
        <taxon>Sordariomycetes</taxon>
        <taxon>Hypocreomycetidae</taxon>
        <taxon>Glomerellales</taxon>
        <taxon>Glomerellaceae</taxon>
        <taxon>Colletotrichum</taxon>
        <taxon>Colletotrichum acutatum species complex</taxon>
    </lineage>
</organism>
<dbReference type="RefSeq" id="XP_060452170.1">
    <property type="nucleotide sequence ID" value="XM_060581989.1"/>
</dbReference>
<dbReference type="AlphaFoldDB" id="A0AAJ0A6S6"/>
<sequence length="154" mass="17380">MASRNGTKSVIIFACINGSRHMGGGGRRRSYGGIFAAFCVCTITLKKRVDLRFEFFAFCRPENRAIAGSRAICILDWRRKGLPNRIARDQSLGECDWALDGRSERGDQNEPTRNTISFAARGICDPSRFIGYVSSHTKGCKRHGTCYYNFIRKR</sequence>
<protein>
    <submittedName>
        <fullName evidence="1">Uncharacterized protein</fullName>
    </submittedName>
</protein>